<keyword evidence="3" id="KW-1185">Reference proteome</keyword>
<feature type="domain" description="DUF559" evidence="1">
    <location>
        <begin position="1"/>
        <end position="96"/>
    </location>
</feature>
<dbReference type="HOGENOM" id="CLU_107928_1_0_3"/>
<dbReference type="Pfam" id="PF04480">
    <property type="entry name" value="DUF559"/>
    <property type="match status" value="1"/>
</dbReference>
<dbReference type="PANTHER" id="PTHR38590:SF1">
    <property type="entry name" value="BLL0828 PROTEIN"/>
    <property type="match status" value="1"/>
</dbReference>
<dbReference type="PANTHER" id="PTHR38590">
    <property type="entry name" value="BLL0828 PROTEIN"/>
    <property type="match status" value="1"/>
</dbReference>
<evidence type="ECO:0000313" key="2">
    <source>
        <dbReference type="EMBL" id="AFZ53335.1"/>
    </source>
</evidence>
<dbReference type="InterPro" id="IPR007569">
    <property type="entry name" value="DUF559"/>
</dbReference>
<accession>K9Z433</accession>
<evidence type="ECO:0000313" key="3">
    <source>
        <dbReference type="Proteomes" id="UP000010480"/>
    </source>
</evidence>
<evidence type="ECO:0000259" key="1">
    <source>
        <dbReference type="Pfam" id="PF04480"/>
    </source>
</evidence>
<dbReference type="CDD" id="cd01038">
    <property type="entry name" value="Endonuclease_DUF559"/>
    <property type="match status" value="1"/>
</dbReference>
<name>K9Z433_CYAAP</name>
<dbReference type="eggNOG" id="COG2852">
    <property type="taxonomic scope" value="Bacteria"/>
</dbReference>
<dbReference type="AlphaFoldDB" id="K9Z433"/>
<dbReference type="KEGG" id="can:Cyan10605_1216"/>
<dbReference type="InterPro" id="IPR047216">
    <property type="entry name" value="Endonuclease_DUF559_bact"/>
</dbReference>
<reference evidence="3" key="1">
    <citation type="journal article" date="2013" name="Proc. Natl. Acad. Sci. U.S.A.">
        <title>Improving the coverage of the cyanobacterial phylum using diversity-driven genome sequencing.</title>
        <authorList>
            <person name="Shih P.M."/>
            <person name="Wu D."/>
            <person name="Latifi A."/>
            <person name="Axen S.D."/>
            <person name="Fewer D.P."/>
            <person name="Talla E."/>
            <person name="Calteau A."/>
            <person name="Cai F."/>
            <person name="Tandeau de Marsac N."/>
            <person name="Rippka R."/>
            <person name="Herdman M."/>
            <person name="Sivonen K."/>
            <person name="Coursin T."/>
            <person name="Laurent T."/>
            <person name="Goodwin L."/>
            <person name="Nolan M."/>
            <person name="Davenport K.W."/>
            <person name="Han C.S."/>
            <person name="Rubin E.M."/>
            <person name="Eisen J.A."/>
            <person name="Woyke T."/>
            <person name="Gugger M."/>
            <person name="Kerfeld C.A."/>
        </authorList>
    </citation>
    <scope>NUCLEOTIDE SEQUENCE [LARGE SCALE GENOMIC DNA]</scope>
    <source>
        <strain evidence="3">PCC 10605</strain>
    </source>
</reference>
<proteinExistence type="predicted"/>
<dbReference type="EMBL" id="CP003947">
    <property type="protein sequence ID" value="AFZ53335.1"/>
    <property type="molecule type" value="Genomic_DNA"/>
</dbReference>
<dbReference type="InterPro" id="IPR011335">
    <property type="entry name" value="Restrct_endonuc-II-like"/>
</dbReference>
<protein>
    <recommendedName>
        <fullName evidence="1">DUF559 domain-containing protein</fullName>
    </recommendedName>
</protein>
<sequence>MRKNMTPAERKLWSEYLRRLTYKFMKQRPIDNFIVDFYCSQKRLVIEVDGDSHFQPEGIERDLTRTAILENYRLRLLRFSNDDVLRNFEGVCGAIGFELDSLDPA</sequence>
<dbReference type="STRING" id="755178.Cyan10605_1216"/>
<dbReference type="SUPFAM" id="SSF52980">
    <property type="entry name" value="Restriction endonuclease-like"/>
    <property type="match status" value="1"/>
</dbReference>
<gene>
    <name evidence="2" type="ordered locus">Cyan10605_1216</name>
</gene>
<dbReference type="Gene3D" id="3.40.960.10">
    <property type="entry name" value="VSR Endonuclease"/>
    <property type="match status" value="1"/>
</dbReference>
<organism evidence="2 3">
    <name type="scientific">Cyanobacterium aponinum (strain PCC 10605)</name>
    <dbReference type="NCBI Taxonomy" id="755178"/>
    <lineage>
        <taxon>Bacteria</taxon>
        <taxon>Bacillati</taxon>
        <taxon>Cyanobacteriota</taxon>
        <taxon>Cyanophyceae</taxon>
        <taxon>Oscillatoriophycideae</taxon>
        <taxon>Chroococcales</taxon>
        <taxon>Geminocystaceae</taxon>
        <taxon>Cyanobacterium</taxon>
    </lineage>
</organism>
<dbReference type="Proteomes" id="UP000010480">
    <property type="component" value="Chromosome"/>
</dbReference>